<accession>A0A193QJ38</accession>
<reference evidence="2 3" key="1">
    <citation type="submission" date="2015-05" db="EMBL/GenBank/DDBJ databases">
        <authorList>
            <person name="Goodhead I."/>
        </authorList>
    </citation>
    <scope>NUCLEOTIDE SEQUENCE [LARGE SCALE GENOMIC DNA]</scope>
    <source>
        <strain evidence="3">morsitans</strain>
    </source>
</reference>
<feature type="domain" description="DUF4224" evidence="1">
    <location>
        <begin position="7"/>
        <end position="51"/>
    </location>
</feature>
<sequence>MKNEHDILSPDELVQLTGHQYKSRQCQWLNEAGIWYKKRRDGSPSTTWYHIAHPLAYRQFSTEQKLDEPNFSAM</sequence>
<dbReference type="EMBL" id="LN854557">
    <property type="protein sequence ID" value="CRL45128.1"/>
    <property type="molecule type" value="Genomic_DNA"/>
</dbReference>
<dbReference type="OrthoDB" id="6059012at2"/>
<organism evidence="2 3">
    <name type="scientific">Sodalis glossinidius (strain morsitans)</name>
    <dbReference type="NCBI Taxonomy" id="343509"/>
    <lineage>
        <taxon>Bacteria</taxon>
        <taxon>Pseudomonadati</taxon>
        <taxon>Pseudomonadota</taxon>
        <taxon>Gammaproteobacteria</taxon>
        <taxon>Enterobacterales</taxon>
        <taxon>Bruguierivoracaceae</taxon>
        <taxon>Sodalis</taxon>
    </lineage>
</organism>
<dbReference type="InterPro" id="IPR025319">
    <property type="entry name" value="DUF4224"/>
</dbReference>
<evidence type="ECO:0000259" key="1">
    <source>
        <dbReference type="Pfam" id="PF13986"/>
    </source>
</evidence>
<dbReference type="Proteomes" id="UP000245838">
    <property type="component" value="Chromosome sggmmb4_Chromosome"/>
</dbReference>
<proteinExistence type="predicted"/>
<evidence type="ECO:0000313" key="2">
    <source>
        <dbReference type="EMBL" id="CRL45128.1"/>
    </source>
</evidence>
<dbReference type="AlphaFoldDB" id="A0A193QJ38"/>
<evidence type="ECO:0000313" key="3">
    <source>
        <dbReference type="Proteomes" id="UP000245838"/>
    </source>
</evidence>
<name>A0A193QJ38_SODGM</name>
<dbReference type="Pfam" id="PF13986">
    <property type="entry name" value="DUF4224"/>
    <property type="match status" value="1"/>
</dbReference>
<protein>
    <recommendedName>
        <fullName evidence="1">DUF4224 domain-containing protein</fullName>
    </recommendedName>
</protein>
<gene>
    <name evidence="2" type="ORF">SGGMMB4_02672</name>
</gene>
<dbReference type="RefSeq" id="WP_083764723.1">
    <property type="nucleotide sequence ID" value="NC_007712.1"/>
</dbReference>